<keyword evidence="2" id="KW-0812">Transmembrane</keyword>
<feature type="region of interest" description="Disordered" evidence="1">
    <location>
        <begin position="73"/>
        <end position="96"/>
    </location>
</feature>
<keyword evidence="2" id="KW-1133">Transmembrane helix</keyword>
<organism evidence="3 4">
    <name type="scientific">Rathayibacter iranicus</name>
    <dbReference type="NCBI Taxonomy" id="59737"/>
    <lineage>
        <taxon>Bacteria</taxon>
        <taxon>Bacillati</taxon>
        <taxon>Actinomycetota</taxon>
        <taxon>Actinomycetes</taxon>
        <taxon>Micrococcales</taxon>
        <taxon>Microbacteriaceae</taxon>
        <taxon>Rathayibacter</taxon>
    </lineage>
</organism>
<keyword evidence="2" id="KW-0472">Membrane</keyword>
<dbReference type="KEGG" id="ria:C7V51_09700"/>
<evidence type="ECO:0000256" key="1">
    <source>
        <dbReference type="SAM" id="MobiDB-lite"/>
    </source>
</evidence>
<feature type="compositionally biased region" description="Pro residues" evidence="1">
    <location>
        <begin position="81"/>
        <end position="91"/>
    </location>
</feature>
<dbReference type="EMBL" id="CP028130">
    <property type="protein sequence ID" value="AZZ56124.1"/>
    <property type="molecule type" value="Genomic_DNA"/>
</dbReference>
<dbReference type="AlphaFoldDB" id="A0AAD1AGH0"/>
<reference evidence="3 4" key="1">
    <citation type="submission" date="2018-03" db="EMBL/GenBank/DDBJ databases">
        <title>Bacteriophage NCPPB3778 and a type I-E CRISPR drive the evolution of the US Biological Select Agent, Rathayibacter toxicus.</title>
        <authorList>
            <person name="Davis E.W.II."/>
            <person name="Tabima J.F."/>
            <person name="Weisberg A.J."/>
            <person name="Dantas Lopes L."/>
            <person name="Wiseman M.S."/>
            <person name="Wiseman M.S."/>
            <person name="Pupko T."/>
            <person name="Belcher M.S."/>
            <person name="Sechler A.J."/>
            <person name="Tancos M.A."/>
            <person name="Schroeder B.K."/>
            <person name="Murray T.D."/>
            <person name="Luster D.G."/>
            <person name="Schneider W.L."/>
            <person name="Rogers E."/>
            <person name="Andreote F.D."/>
            <person name="Grunwald N.J."/>
            <person name="Putnam M.L."/>
            <person name="Chang J.H."/>
        </authorList>
    </citation>
    <scope>NUCLEOTIDE SEQUENCE [LARGE SCALE GENOMIC DNA]</scope>
    <source>
        <strain evidence="3 4">NCCPB 2253</strain>
    </source>
</reference>
<feature type="region of interest" description="Disordered" evidence="1">
    <location>
        <begin position="35"/>
        <end position="60"/>
    </location>
</feature>
<feature type="region of interest" description="Disordered" evidence="1">
    <location>
        <begin position="201"/>
        <end position="225"/>
    </location>
</feature>
<feature type="transmembrane region" description="Helical" evidence="2">
    <location>
        <begin position="112"/>
        <end position="135"/>
    </location>
</feature>
<proteinExistence type="predicted"/>
<dbReference type="RefSeq" id="WP_104265275.1">
    <property type="nucleotide sequence ID" value="NZ_CP028130.1"/>
</dbReference>
<evidence type="ECO:0000313" key="4">
    <source>
        <dbReference type="Proteomes" id="UP000283946"/>
    </source>
</evidence>
<feature type="compositionally biased region" description="Basic and acidic residues" evidence="1">
    <location>
        <begin position="1"/>
        <end position="12"/>
    </location>
</feature>
<feature type="transmembrane region" description="Helical" evidence="2">
    <location>
        <begin position="158"/>
        <end position="183"/>
    </location>
</feature>
<accession>A0AAD1AGH0</accession>
<sequence length="225" mass="24035">MTEDAERIDPRYDPAFQRGFSGDVERLRVDERAFARPGTGAAVSPSATGSPEGTRFQRSTRVPSVERAALLHEPGNGAPAAPTPSEPPAEVPPGLADTPDVVREAPLLRNPWLLVLLFAGLAGTVLGLALLWTGYSSPPPPYYGDSDVPSPAWIQRQLLYYSCIPLLGCLPAALLLAVGVAALRWPGVPVQRRGEEGPQLLDAQARIVQTPKPQSPDAPNTRPSR</sequence>
<gene>
    <name evidence="3" type="ORF">C7V51_09700</name>
</gene>
<protein>
    <submittedName>
        <fullName evidence="3">Uncharacterized protein</fullName>
    </submittedName>
</protein>
<evidence type="ECO:0000256" key="2">
    <source>
        <dbReference type="SAM" id="Phobius"/>
    </source>
</evidence>
<feature type="region of interest" description="Disordered" evidence="1">
    <location>
        <begin position="1"/>
        <end position="20"/>
    </location>
</feature>
<name>A0AAD1AGH0_9MICO</name>
<evidence type="ECO:0000313" key="3">
    <source>
        <dbReference type="EMBL" id="AZZ56124.1"/>
    </source>
</evidence>
<dbReference type="Proteomes" id="UP000283946">
    <property type="component" value="Chromosome"/>
</dbReference>
<feature type="compositionally biased region" description="Polar residues" evidence="1">
    <location>
        <begin position="45"/>
        <end position="60"/>
    </location>
</feature>